<name>A0A559TJP3_9HYPH</name>
<proteinExistence type="predicted"/>
<evidence type="ECO:0000256" key="1">
    <source>
        <dbReference type="SAM" id="SignalP"/>
    </source>
</evidence>
<evidence type="ECO:0000313" key="3">
    <source>
        <dbReference type="Proteomes" id="UP000319824"/>
    </source>
</evidence>
<dbReference type="Proteomes" id="UP000319824">
    <property type="component" value="Unassembled WGS sequence"/>
</dbReference>
<feature type="signal peptide" evidence="1">
    <location>
        <begin position="1"/>
        <end position="24"/>
    </location>
</feature>
<sequence>MRQGTRRLLAGACLTMAGAPGAQATNLLEQAITQTQPCRSLKGKLDLGLTKVDLGIDNIDGVEVETLRIAVDGDAAEVSARGTLACKTSDNATFKGGFKATMEAHVAANIASCAIEDSSLNIVKVEGKYGYLVSGFKDQIAAALRGGLEKNFRKLCGQ</sequence>
<comment type="caution">
    <text evidence="2">The sequence shown here is derived from an EMBL/GenBank/DDBJ whole genome shotgun (WGS) entry which is preliminary data.</text>
</comment>
<feature type="chain" id="PRO_5022197661" evidence="1">
    <location>
        <begin position="25"/>
        <end position="158"/>
    </location>
</feature>
<gene>
    <name evidence="2" type="ORF">BCL32_0088</name>
</gene>
<protein>
    <submittedName>
        <fullName evidence="2">Uncharacterized protein</fullName>
    </submittedName>
</protein>
<organism evidence="2 3">
    <name type="scientific">Rhizobium mongolense USDA 1844</name>
    <dbReference type="NCBI Taxonomy" id="1079460"/>
    <lineage>
        <taxon>Bacteria</taxon>
        <taxon>Pseudomonadati</taxon>
        <taxon>Pseudomonadota</taxon>
        <taxon>Alphaproteobacteria</taxon>
        <taxon>Hyphomicrobiales</taxon>
        <taxon>Rhizobiaceae</taxon>
        <taxon>Rhizobium/Agrobacterium group</taxon>
        <taxon>Rhizobium</taxon>
    </lineage>
</organism>
<dbReference type="AlphaFoldDB" id="A0A559TJP3"/>
<keyword evidence="1" id="KW-0732">Signal</keyword>
<evidence type="ECO:0000313" key="2">
    <source>
        <dbReference type="EMBL" id="TVZ74776.1"/>
    </source>
</evidence>
<dbReference type="EMBL" id="VISO01000001">
    <property type="protein sequence ID" value="TVZ74776.1"/>
    <property type="molecule type" value="Genomic_DNA"/>
</dbReference>
<accession>A0A559TJP3</accession>
<reference evidence="2 3" key="1">
    <citation type="submission" date="2019-06" db="EMBL/GenBank/DDBJ databases">
        <title>Pac Bio to generate improved reference genome sequences for organisms with transposon mutant libraries (support for FEBA project).</title>
        <authorList>
            <person name="Blow M."/>
        </authorList>
    </citation>
    <scope>NUCLEOTIDE SEQUENCE [LARGE SCALE GENOMIC DNA]</scope>
    <source>
        <strain evidence="2 3">USDA 1844</strain>
    </source>
</reference>